<evidence type="ECO:0000313" key="3">
    <source>
        <dbReference type="Proteomes" id="UP000018851"/>
    </source>
</evidence>
<proteinExistence type="predicted"/>
<keyword evidence="3" id="KW-1185">Reference proteome</keyword>
<organism evidence="2 3">
    <name type="scientific">Sphingomonas sanxanigenens DSM 19645 = NX02</name>
    <dbReference type="NCBI Taxonomy" id="1123269"/>
    <lineage>
        <taxon>Bacteria</taxon>
        <taxon>Pseudomonadati</taxon>
        <taxon>Pseudomonadota</taxon>
        <taxon>Alphaproteobacteria</taxon>
        <taxon>Sphingomonadales</taxon>
        <taxon>Sphingomonadaceae</taxon>
        <taxon>Sphingomonas</taxon>
    </lineage>
</organism>
<gene>
    <name evidence="2" type="ORF">NX02_04120</name>
</gene>
<dbReference type="RefSeq" id="WP_047099732.1">
    <property type="nucleotide sequence ID" value="NZ_CP006644.1"/>
</dbReference>
<evidence type="ECO:0000256" key="1">
    <source>
        <dbReference type="SAM" id="MobiDB-lite"/>
    </source>
</evidence>
<dbReference type="KEGG" id="ssan:NX02_04120"/>
<evidence type="ECO:0000313" key="2">
    <source>
        <dbReference type="EMBL" id="AHE52574.1"/>
    </source>
</evidence>
<protein>
    <submittedName>
        <fullName evidence="2">Uncharacterized protein</fullName>
    </submittedName>
</protein>
<feature type="region of interest" description="Disordered" evidence="1">
    <location>
        <begin position="35"/>
        <end position="69"/>
    </location>
</feature>
<accession>W0A3Q7</accession>
<sequence length="189" mass="20390">MAWLLTRPWWALAIFVLLGVNLALALLILTDRTGRSPPTAASAGEGGGLEPRSAAHAPRGSGDVRPGCPRGALRRGGVIDVTIDDRGLGMLGVEAPDGRLVLLGSDLEHRSTDPDPAEAWRTGPFAIRRVGGHRRIYRIASGQLEDRRWEGSVRPLFDRPGTYVLRFAGNDPDAPDPWLRGSCAIRFVG</sequence>
<dbReference type="PATRIC" id="fig|1123269.5.peg.807"/>
<dbReference type="AlphaFoldDB" id="W0A3Q7"/>
<dbReference type="Proteomes" id="UP000018851">
    <property type="component" value="Chromosome"/>
</dbReference>
<dbReference type="EMBL" id="CP006644">
    <property type="protein sequence ID" value="AHE52574.1"/>
    <property type="molecule type" value="Genomic_DNA"/>
</dbReference>
<reference evidence="2 3" key="1">
    <citation type="submission" date="2013-07" db="EMBL/GenBank/DDBJ databases">
        <title>Completed genome of Sphingomonas sanxanigenens NX02.</title>
        <authorList>
            <person name="Ma T."/>
            <person name="Huang H."/>
            <person name="Wu M."/>
            <person name="Li X."/>
            <person name="Li G."/>
        </authorList>
    </citation>
    <scope>NUCLEOTIDE SEQUENCE [LARGE SCALE GENOMIC DNA]</scope>
    <source>
        <strain evidence="2 3">NX02</strain>
    </source>
</reference>
<dbReference type="HOGENOM" id="CLU_1433645_0_0_5"/>
<name>W0A3Q7_9SPHN</name>